<evidence type="ECO:0000313" key="13">
    <source>
        <dbReference type="EMBL" id="TFJ99856.1"/>
    </source>
</evidence>
<organism evidence="13 14">
    <name type="scientific">Platysternon megacephalum</name>
    <name type="common">big-headed turtle</name>
    <dbReference type="NCBI Taxonomy" id="55544"/>
    <lineage>
        <taxon>Eukaryota</taxon>
        <taxon>Metazoa</taxon>
        <taxon>Chordata</taxon>
        <taxon>Craniata</taxon>
        <taxon>Vertebrata</taxon>
        <taxon>Euteleostomi</taxon>
        <taxon>Archelosauria</taxon>
        <taxon>Testudinata</taxon>
        <taxon>Testudines</taxon>
        <taxon>Cryptodira</taxon>
        <taxon>Durocryptodira</taxon>
        <taxon>Testudinoidea</taxon>
        <taxon>Platysternidae</taxon>
        <taxon>Platysternon</taxon>
    </lineage>
</organism>
<feature type="region of interest" description="Disordered" evidence="11">
    <location>
        <begin position="324"/>
        <end position="421"/>
    </location>
</feature>
<evidence type="ECO:0000256" key="10">
    <source>
        <dbReference type="HAMAP-Rule" id="MF_03180"/>
    </source>
</evidence>
<feature type="binding site" evidence="10">
    <location>
        <position position="179"/>
    </location>
    <ligand>
        <name>substrate</name>
    </ligand>
</feature>
<accession>A0A4D9DR62</accession>
<feature type="binding site" evidence="10">
    <location>
        <position position="296"/>
    </location>
    <ligand>
        <name>a divalent metal cation</name>
        <dbReference type="ChEBI" id="CHEBI:60240"/>
    </ligand>
</feature>
<dbReference type="Gene3D" id="3.30.420.40">
    <property type="match status" value="2"/>
</dbReference>
<comment type="caution">
    <text evidence="13">The sequence shown here is derived from an EMBL/GenBank/DDBJ whole genome shotgun (WGS) entry which is preliminary data.</text>
</comment>
<evidence type="ECO:0000256" key="8">
    <source>
        <dbReference type="ARBA" id="ARBA00030439"/>
    </source>
</evidence>
<dbReference type="NCBIfam" id="TIGR03722">
    <property type="entry name" value="arch_KAE1"/>
    <property type="match status" value="1"/>
</dbReference>
<keyword evidence="2 10" id="KW-0963">Cytoplasm</keyword>
<dbReference type="GO" id="GO:0005634">
    <property type="term" value="C:nucleus"/>
    <property type="evidence" value="ECO:0007669"/>
    <property type="project" value="UniProtKB-SubCell"/>
</dbReference>
<dbReference type="Proteomes" id="UP000297703">
    <property type="component" value="Unassembled WGS sequence"/>
</dbReference>
<proteinExistence type="inferred from homology"/>
<dbReference type="EMBL" id="QXTE01000301">
    <property type="protein sequence ID" value="TFJ99856.1"/>
    <property type="molecule type" value="Genomic_DNA"/>
</dbReference>
<dbReference type="HAMAP" id="MF_01446">
    <property type="entry name" value="Kae1"/>
    <property type="match status" value="1"/>
</dbReference>
<evidence type="ECO:0000256" key="7">
    <source>
        <dbReference type="ARBA" id="ARBA00023315"/>
    </source>
</evidence>
<feature type="domain" description="Gcp-like" evidence="12">
    <location>
        <begin position="32"/>
        <end position="302"/>
    </location>
</feature>
<feature type="binding site" evidence="10">
    <location>
        <position position="164"/>
    </location>
    <ligand>
        <name>substrate</name>
    </ligand>
</feature>
<comment type="similarity">
    <text evidence="10">Belongs to the KAE1 / TsaD family.</text>
</comment>
<comment type="cofactor">
    <cofactor evidence="10">
        <name>a divalent metal cation</name>
        <dbReference type="ChEBI" id="CHEBI:60240"/>
    </cofactor>
    <text evidence="10">Binds 1 divalent metal cation per subunit.</text>
</comment>
<dbReference type="PANTHER" id="PTHR11735:SF14">
    <property type="entry name" value="TRNA N6-ADENOSINE THREONYLCARBAMOYLTRANSFERASE"/>
    <property type="match status" value="1"/>
</dbReference>
<keyword evidence="6 10" id="KW-0539">Nucleus</keyword>
<comment type="subcellular location">
    <subcellularLocation>
        <location evidence="10">Cytoplasm</location>
    </subcellularLocation>
    <subcellularLocation>
        <location evidence="10">Nucleus</location>
    </subcellularLocation>
</comment>
<evidence type="ECO:0000259" key="12">
    <source>
        <dbReference type="Pfam" id="PF00814"/>
    </source>
</evidence>
<dbReference type="InterPro" id="IPR017860">
    <property type="entry name" value="Peptidase_M22_CS"/>
</dbReference>
<dbReference type="GO" id="GO:0002949">
    <property type="term" value="P:tRNA threonylcarbamoyladenosine modification"/>
    <property type="evidence" value="ECO:0007669"/>
    <property type="project" value="UniProtKB-UniRule"/>
</dbReference>
<name>A0A4D9DR62_9SAUR</name>
<feature type="binding site" evidence="10">
    <location>
        <position position="115"/>
    </location>
    <ligand>
        <name>a divalent metal cation</name>
        <dbReference type="ChEBI" id="CHEBI:60240"/>
    </ligand>
</feature>
<reference evidence="13 14" key="1">
    <citation type="submission" date="2019-04" db="EMBL/GenBank/DDBJ databases">
        <title>Draft genome of the big-headed turtle Platysternon megacephalum.</title>
        <authorList>
            <person name="Gong S."/>
        </authorList>
    </citation>
    <scope>NUCLEOTIDE SEQUENCE [LARGE SCALE GENOMIC DNA]</scope>
    <source>
        <strain evidence="13">DO16091913</strain>
        <tissue evidence="13">Muscle</tissue>
    </source>
</reference>
<feature type="binding site" evidence="10">
    <location>
        <position position="132"/>
    </location>
    <ligand>
        <name>a divalent metal cation</name>
        <dbReference type="ChEBI" id="CHEBI:60240"/>
    </ligand>
</feature>
<evidence type="ECO:0000256" key="6">
    <source>
        <dbReference type="ARBA" id="ARBA00023242"/>
    </source>
</evidence>
<keyword evidence="13" id="KW-0675">Receptor</keyword>
<dbReference type="STRING" id="55544.A0A4D9DR62"/>
<dbReference type="CDD" id="cd24132">
    <property type="entry name" value="ASKHA_NBD_OSGEP_like_euk"/>
    <property type="match status" value="1"/>
</dbReference>
<dbReference type="PRINTS" id="PR00789">
    <property type="entry name" value="OSIALOPTASE"/>
</dbReference>
<evidence type="ECO:0000256" key="11">
    <source>
        <dbReference type="SAM" id="MobiDB-lite"/>
    </source>
</evidence>
<evidence type="ECO:0000256" key="2">
    <source>
        <dbReference type="ARBA" id="ARBA00022490"/>
    </source>
</evidence>
<keyword evidence="5 10" id="KW-0479">Metal-binding</keyword>
<evidence type="ECO:0000256" key="1">
    <source>
        <dbReference type="ARBA" id="ARBA00012156"/>
    </source>
</evidence>
<evidence type="ECO:0000313" key="14">
    <source>
        <dbReference type="Proteomes" id="UP000297703"/>
    </source>
</evidence>
<feature type="binding site" evidence="10">
    <location>
        <position position="111"/>
    </location>
    <ligand>
        <name>a divalent metal cation</name>
        <dbReference type="ChEBI" id="CHEBI:60240"/>
    </ligand>
</feature>
<evidence type="ECO:0000256" key="3">
    <source>
        <dbReference type="ARBA" id="ARBA00022679"/>
    </source>
</evidence>
<dbReference type="EC" id="2.3.1.234" evidence="1"/>
<dbReference type="GO" id="GO:0005737">
    <property type="term" value="C:cytoplasm"/>
    <property type="evidence" value="ECO:0007669"/>
    <property type="project" value="UniProtKB-SubCell"/>
</dbReference>
<feature type="binding site" evidence="10">
    <location>
        <begin position="132"/>
        <end position="136"/>
    </location>
    <ligand>
        <name>substrate</name>
    </ligand>
</feature>
<protein>
    <recommendedName>
        <fullName evidence="1">N(6)-L-threonylcarbamoyladenine synthase</fullName>
        <ecNumber evidence="1">2.3.1.234</ecNumber>
    </recommendedName>
    <alternativeName>
        <fullName evidence="8">N6-L-threonylcarbamoyladenine synthase</fullName>
    </alternativeName>
</protein>
<reference evidence="13 14" key="2">
    <citation type="submission" date="2019-04" db="EMBL/GenBank/DDBJ databases">
        <title>The genome sequence of big-headed turtle.</title>
        <authorList>
            <person name="Gong S."/>
        </authorList>
    </citation>
    <scope>NUCLEOTIDE SEQUENCE [LARGE SCALE GENOMIC DNA]</scope>
    <source>
        <strain evidence="13">DO16091913</strain>
        <tissue evidence="13">Muscle</tissue>
    </source>
</reference>
<gene>
    <name evidence="13" type="ORF">DR999_PMT18068</name>
</gene>
<keyword evidence="14" id="KW-1185">Reference proteome</keyword>
<dbReference type="SUPFAM" id="SSF53067">
    <property type="entry name" value="Actin-like ATPase domain"/>
    <property type="match status" value="1"/>
</dbReference>
<evidence type="ECO:0000256" key="5">
    <source>
        <dbReference type="ARBA" id="ARBA00022723"/>
    </source>
</evidence>
<dbReference type="AlphaFoldDB" id="A0A4D9DR62"/>
<keyword evidence="7 10" id="KW-0012">Acyltransferase</keyword>
<comment type="catalytic activity">
    <reaction evidence="9 10">
        <text>L-threonylcarbamoyladenylate + adenosine(37) in tRNA = N(6)-L-threonylcarbamoyladenosine(37) in tRNA + AMP + H(+)</text>
        <dbReference type="Rhea" id="RHEA:37059"/>
        <dbReference type="Rhea" id="RHEA-COMP:10162"/>
        <dbReference type="Rhea" id="RHEA-COMP:10163"/>
        <dbReference type="ChEBI" id="CHEBI:15378"/>
        <dbReference type="ChEBI" id="CHEBI:73682"/>
        <dbReference type="ChEBI" id="CHEBI:74411"/>
        <dbReference type="ChEBI" id="CHEBI:74418"/>
        <dbReference type="ChEBI" id="CHEBI:456215"/>
        <dbReference type="EC" id="2.3.1.234"/>
    </reaction>
</comment>
<dbReference type="InterPro" id="IPR034680">
    <property type="entry name" value="Kae1_archaea_euk"/>
</dbReference>
<dbReference type="GO" id="GO:0061711">
    <property type="term" value="F:tRNA N(6)-L-threonylcarbamoyladenine synthase activity"/>
    <property type="evidence" value="ECO:0007669"/>
    <property type="project" value="UniProtKB-EC"/>
</dbReference>
<dbReference type="Pfam" id="PF00814">
    <property type="entry name" value="TsaD"/>
    <property type="match status" value="1"/>
</dbReference>
<feature type="compositionally biased region" description="Polar residues" evidence="11">
    <location>
        <begin position="370"/>
        <end position="384"/>
    </location>
</feature>
<dbReference type="OrthoDB" id="10254073at2759"/>
<dbReference type="GO" id="GO:0000408">
    <property type="term" value="C:EKC/KEOPS complex"/>
    <property type="evidence" value="ECO:0007669"/>
    <property type="project" value="InterPro"/>
</dbReference>
<feature type="binding site" evidence="10">
    <location>
        <position position="183"/>
    </location>
    <ligand>
        <name>substrate</name>
    </ligand>
</feature>
<sequence>MPAVTVLGLEGSANKVGAGLVRDGRVLSNPRRTFVPAPGQGFLPGQTARHHRGCVLAVLREALQEAGLEPADVDCVAYTKGPGMGAPLVTVAVVARTLAQLWNKPLLGVNHCVGHIEMGRLITGAQNPTVLYVSGGNTQVIAYSERRYRIFGETIDIAVGNCLDRFARVLKISNDPSPGYNIEQMAKKGQKLVELPYTVKGMDVSFSGILSHIEEVAHKMLASGECTPEDLCFSLQETLFAMLVEITERAMAHCGSQEALVVGGVGCNMRLQEMMRIMCAERGAKLFATDERFCIDNGAMIAQAGWEMFRTGQVTQLEDSWITQSAGRWGPPSGRGRAQQALAAHGTQASKSPWQRQRGQLRVQRRQHQYQPPAQQGHDPSSQAGPGMLHHRWRKNPGFQAKPAAPPTGSRRSGHPAGCPG</sequence>
<dbReference type="PROSITE" id="PS01016">
    <property type="entry name" value="GLYCOPROTEASE"/>
    <property type="match status" value="1"/>
</dbReference>
<dbReference type="InterPro" id="IPR043129">
    <property type="entry name" value="ATPase_NBD"/>
</dbReference>
<evidence type="ECO:0000256" key="9">
    <source>
        <dbReference type="ARBA" id="ARBA00048117"/>
    </source>
</evidence>
<dbReference type="InterPro" id="IPR017861">
    <property type="entry name" value="KAE1/TsaD"/>
</dbReference>
<feature type="binding site" evidence="10">
    <location>
        <position position="268"/>
    </location>
    <ligand>
        <name>substrate</name>
    </ligand>
</feature>
<dbReference type="NCBIfam" id="TIGR00329">
    <property type="entry name" value="gcp_kae1"/>
    <property type="match status" value="1"/>
</dbReference>
<evidence type="ECO:0000256" key="4">
    <source>
        <dbReference type="ARBA" id="ARBA00022694"/>
    </source>
</evidence>
<keyword evidence="4 10" id="KW-0819">tRNA processing</keyword>
<keyword evidence="3 10" id="KW-0808">Transferase</keyword>
<dbReference type="GO" id="GO:0046872">
    <property type="term" value="F:metal ion binding"/>
    <property type="evidence" value="ECO:0007669"/>
    <property type="project" value="UniProtKB-KW"/>
</dbReference>
<dbReference type="PANTHER" id="PTHR11735">
    <property type="entry name" value="TRNA N6-ADENOSINE THREONYLCARBAMOYLTRANSFERASE"/>
    <property type="match status" value="1"/>
</dbReference>
<dbReference type="InterPro" id="IPR000905">
    <property type="entry name" value="Gcp-like_dom"/>
</dbReference>
<dbReference type="FunFam" id="3.30.420.40:FF:000038">
    <property type="entry name" value="Probable tRNA N6-adenosine threonylcarbamoyltransferase"/>
    <property type="match status" value="1"/>
</dbReference>
<dbReference type="FunFam" id="3.30.420.40:FF:000295">
    <property type="entry name" value="Probable tRNA N6-adenosine threonylcarbamoyltransferase"/>
    <property type="match status" value="1"/>
</dbReference>